<evidence type="ECO:0000313" key="4">
    <source>
        <dbReference type="Proteomes" id="UP000249794"/>
    </source>
</evidence>
<keyword evidence="2" id="KW-1133">Transmembrane helix</keyword>
<dbReference type="Proteomes" id="UP000249794">
    <property type="component" value="Unassembled WGS sequence"/>
</dbReference>
<feature type="transmembrane region" description="Helical" evidence="2">
    <location>
        <begin position="325"/>
        <end position="344"/>
    </location>
</feature>
<proteinExistence type="predicted"/>
<keyword evidence="2" id="KW-0812">Transmembrane</keyword>
<sequence>MELQAIRDKLEKLQSLRDEPVAAESLPWSAPKGSSENSTDEPSSSRPAIAIETLKQRSLSPDQAASAHTDHLIAQEIYRLEVQALTINERSRQQSAELEALKRSAQQATVALARQGIQEHPLLETITKLFADYPSAVVPFVGRDSQGHFTLTYETIDFQRAEKEAVGIAHSLRQRSPIPMQVPFDHPIEPGARRPISQSISQTLSQTVSQWVQTHFNRAQEACMRSLWQGHRHRAKSALEGIEGSEAGRDLRESPIGSSFGSDLSNDQFSLLDGTIWFSCAAIVRVAIEAIASSYPLLRVSLWVGLIGVVGFALYQVIVSNTSNYSAIYRLFVAILGLFLAGFLF</sequence>
<reference evidence="4" key="1">
    <citation type="submission" date="2018-04" db="EMBL/GenBank/DDBJ databases">
        <authorList>
            <person name="Cornet L."/>
        </authorList>
    </citation>
    <scope>NUCLEOTIDE SEQUENCE [LARGE SCALE GENOMIC DNA]</scope>
</reference>
<evidence type="ECO:0000256" key="1">
    <source>
        <dbReference type="SAM" id="MobiDB-lite"/>
    </source>
</evidence>
<reference evidence="3 4" key="2">
    <citation type="submission" date="2018-06" db="EMBL/GenBank/DDBJ databases">
        <title>Metagenomic assembly of (sub)arctic Cyanobacteria and their associated microbiome from non-axenic cultures.</title>
        <authorList>
            <person name="Baurain D."/>
        </authorList>
    </citation>
    <scope>NUCLEOTIDE SEQUENCE [LARGE SCALE GENOMIC DNA]</scope>
    <source>
        <strain evidence="3">ULC027bin1</strain>
    </source>
</reference>
<dbReference type="EMBL" id="QBMP01000154">
    <property type="protein sequence ID" value="PZO52079.1"/>
    <property type="molecule type" value="Genomic_DNA"/>
</dbReference>
<feature type="compositionally biased region" description="Basic and acidic residues" evidence="1">
    <location>
        <begin position="11"/>
        <end position="20"/>
    </location>
</feature>
<accession>A0A2W4XC07</accession>
<protein>
    <submittedName>
        <fullName evidence="3">Uncharacterized protein</fullName>
    </submittedName>
</protein>
<dbReference type="AlphaFoldDB" id="A0A2W4XC07"/>
<feature type="region of interest" description="Disordered" evidence="1">
    <location>
        <begin position="11"/>
        <end position="46"/>
    </location>
</feature>
<gene>
    <name evidence="3" type="ORF">DCF15_14135</name>
</gene>
<comment type="caution">
    <text evidence="3">The sequence shown here is derived from an EMBL/GenBank/DDBJ whole genome shotgun (WGS) entry which is preliminary data.</text>
</comment>
<organism evidence="3 4">
    <name type="scientific">Phormidesmis priestleyi</name>
    <dbReference type="NCBI Taxonomy" id="268141"/>
    <lineage>
        <taxon>Bacteria</taxon>
        <taxon>Bacillati</taxon>
        <taxon>Cyanobacteriota</taxon>
        <taxon>Cyanophyceae</taxon>
        <taxon>Leptolyngbyales</taxon>
        <taxon>Leptolyngbyaceae</taxon>
        <taxon>Phormidesmis</taxon>
    </lineage>
</organism>
<evidence type="ECO:0000313" key="3">
    <source>
        <dbReference type="EMBL" id="PZO52079.1"/>
    </source>
</evidence>
<feature type="compositionally biased region" description="Low complexity" evidence="1">
    <location>
        <begin position="34"/>
        <end position="45"/>
    </location>
</feature>
<evidence type="ECO:0000256" key="2">
    <source>
        <dbReference type="SAM" id="Phobius"/>
    </source>
</evidence>
<name>A0A2W4XC07_9CYAN</name>
<keyword evidence="2" id="KW-0472">Membrane</keyword>
<feature type="transmembrane region" description="Helical" evidence="2">
    <location>
        <begin position="300"/>
        <end position="319"/>
    </location>
</feature>